<protein>
    <submittedName>
        <fullName evidence="3">Amino acid dehydrogenase</fullName>
    </submittedName>
</protein>
<proteinExistence type="predicted"/>
<dbReference type="GO" id="GO:0016491">
    <property type="term" value="F:oxidoreductase activity"/>
    <property type="evidence" value="ECO:0007669"/>
    <property type="project" value="UniProtKB-KW"/>
</dbReference>
<dbReference type="Pfam" id="PF01266">
    <property type="entry name" value="DAO"/>
    <property type="match status" value="1"/>
</dbReference>
<dbReference type="Proteomes" id="UP000333828">
    <property type="component" value="Unassembled WGS sequence"/>
</dbReference>
<keyword evidence="1" id="KW-0560">Oxidoreductase</keyword>
<dbReference type="AlphaFoldDB" id="A0A5E4RVB3"/>
<dbReference type="Gene3D" id="3.50.50.60">
    <property type="entry name" value="FAD/NAD(P)-binding domain"/>
    <property type="match status" value="2"/>
</dbReference>
<evidence type="ECO:0000256" key="1">
    <source>
        <dbReference type="ARBA" id="ARBA00023002"/>
    </source>
</evidence>
<organism evidence="3 4">
    <name type="scientific">Pandoraea iniqua</name>
    <dbReference type="NCBI Taxonomy" id="2508288"/>
    <lineage>
        <taxon>Bacteria</taxon>
        <taxon>Pseudomonadati</taxon>
        <taxon>Pseudomonadota</taxon>
        <taxon>Betaproteobacteria</taxon>
        <taxon>Burkholderiales</taxon>
        <taxon>Burkholderiaceae</taxon>
        <taxon>Pandoraea</taxon>
    </lineage>
</organism>
<dbReference type="PANTHER" id="PTHR13847:SF289">
    <property type="entry name" value="GLYCINE OXIDASE"/>
    <property type="match status" value="1"/>
</dbReference>
<dbReference type="PANTHER" id="PTHR13847">
    <property type="entry name" value="SARCOSINE DEHYDROGENASE-RELATED"/>
    <property type="match status" value="1"/>
</dbReference>
<dbReference type="RefSeq" id="WP_150682648.1">
    <property type="nucleotide sequence ID" value="NZ_CABPSI010000001.1"/>
</dbReference>
<dbReference type="SUPFAM" id="SSF51905">
    <property type="entry name" value="FAD/NAD(P)-binding domain"/>
    <property type="match status" value="1"/>
</dbReference>
<dbReference type="InterPro" id="IPR006076">
    <property type="entry name" value="FAD-dep_OxRdtase"/>
</dbReference>
<dbReference type="Gene3D" id="3.30.9.10">
    <property type="entry name" value="D-Amino Acid Oxidase, subunit A, domain 2"/>
    <property type="match status" value="1"/>
</dbReference>
<keyword evidence="4" id="KW-1185">Reference proteome</keyword>
<dbReference type="InterPro" id="IPR036188">
    <property type="entry name" value="FAD/NAD-bd_sf"/>
</dbReference>
<gene>
    <name evidence="3" type="ORF">PIN31115_00359</name>
</gene>
<evidence type="ECO:0000259" key="2">
    <source>
        <dbReference type="Pfam" id="PF01266"/>
    </source>
</evidence>
<sequence>MTFDALVLGAGMVGVSVAVHLQRRGLSVALVDRKPPGNETSFGNAGLIQREGVYPYAFPRDIGTLLRYARNRSTDVRYHPSAMPAMAPFLARYWHNSAPARHAQIARHYSQLIAHCLTEHRDLIAASGAEALLREGGWVKVFRTVAAMDAARRDAEQWEQEYGVPHEVLGVERLRAEEPSLTHSLIGGLRYTASNSVRDPGGLVAAYARYFESLGGRVLTGDATTLKPQWTVQTSEGEVEGRRAVIALGPWSDTLSASLGYRLPLAVKRGYHMHYRAQDGAQLNQPVLDAEYGFLIAPMTRGIRLTTGVELGLRDTPPTPVQLAAVEPLARETFPLAERVDDAPWMGRRPCTSDMMPIIGPAPAHRDLWFAFGHAHHGFTLGPVTGRLVAEMITGETPLLDPRPFGVQRFLSSSSHSLTPQN</sequence>
<evidence type="ECO:0000313" key="4">
    <source>
        <dbReference type="Proteomes" id="UP000333828"/>
    </source>
</evidence>
<reference evidence="3 4" key="1">
    <citation type="submission" date="2019-08" db="EMBL/GenBank/DDBJ databases">
        <authorList>
            <person name="Peeters C."/>
        </authorList>
    </citation>
    <scope>NUCLEOTIDE SEQUENCE [LARGE SCALE GENOMIC DNA]</scope>
    <source>
        <strain evidence="3 4">LMG 31115</strain>
    </source>
</reference>
<dbReference type="GO" id="GO:0005737">
    <property type="term" value="C:cytoplasm"/>
    <property type="evidence" value="ECO:0007669"/>
    <property type="project" value="TreeGrafter"/>
</dbReference>
<accession>A0A5E4RVB3</accession>
<dbReference type="EMBL" id="CABPSI010000001">
    <property type="protein sequence ID" value="VVD66332.1"/>
    <property type="molecule type" value="Genomic_DNA"/>
</dbReference>
<feature type="domain" description="FAD dependent oxidoreductase" evidence="2">
    <location>
        <begin position="4"/>
        <end position="392"/>
    </location>
</feature>
<name>A0A5E4RVB3_9BURK</name>
<evidence type="ECO:0000313" key="3">
    <source>
        <dbReference type="EMBL" id="VVD66332.1"/>
    </source>
</evidence>
<dbReference type="SUPFAM" id="SSF54373">
    <property type="entry name" value="FAD-linked reductases, C-terminal domain"/>
    <property type="match status" value="1"/>
</dbReference>